<sequence length="490" mass="55135">MSAPAVAGYPRFHAIVAAKPFHESVPPVIPPSQPETSYELYGGARFHEGKRRRDPSLSGGTTSNKKGPKRDADEEGGPCREPTTQYQGREELLKALKQAFMQTAHVDFNGTFEAPVVESVSHKERIQSVANEIWRATGYRFTVKDHPQFTNGFKTRFWCSQDDAHRSKSSRAARKAQGSAYKPRVTSAGEAMAKTRYPCRSRLLISSRDSNMPRSQKCILTVRMHHHVAHEPYIDLTQPPEVVQEAMRNFAWVGRPPSPPKIDTSVENSPVDLEGPGSAMNDDEESDGDRPTLHEPDMDSNQDVYEPVIETIPPVEAHNHNPDTTYPPFHEPINPPVPLPTHSTPSPPLALPPPPAPRPEYHERMKAHIKNLREFCDGLEYQLQFNDYRMLNVLENEGGPFLDFVAECLRKEGRLVPTNNGTIYPPQLMETMPMPTLAIHHIPPHLHPHQQQHQPHHQLMQPPPHPANIGIDPTRSYHSNPGINPRALNY</sequence>
<proteinExistence type="predicted"/>
<gene>
    <name evidence="2" type="ORF">D9619_004978</name>
</gene>
<feature type="region of interest" description="Disordered" evidence="1">
    <location>
        <begin position="168"/>
        <end position="187"/>
    </location>
</feature>
<evidence type="ECO:0000256" key="1">
    <source>
        <dbReference type="SAM" id="MobiDB-lite"/>
    </source>
</evidence>
<reference evidence="2 3" key="1">
    <citation type="journal article" date="2020" name="ISME J.">
        <title>Uncovering the hidden diversity of litter-decomposition mechanisms in mushroom-forming fungi.</title>
        <authorList>
            <person name="Floudas D."/>
            <person name="Bentzer J."/>
            <person name="Ahren D."/>
            <person name="Johansson T."/>
            <person name="Persson P."/>
            <person name="Tunlid A."/>
        </authorList>
    </citation>
    <scope>NUCLEOTIDE SEQUENCE [LARGE SCALE GENOMIC DNA]</scope>
    <source>
        <strain evidence="2 3">CBS 101986</strain>
    </source>
</reference>
<feature type="region of interest" description="Disordered" evidence="1">
    <location>
        <begin position="255"/>
        <end position="300"/>
    </location>
</feature>
<organism evidence="2 3">
    <name type="scientific">Psilocybe cf. subviscida</name>
    <dbReference type="NCBI Taxonomy" id="2480587"/>
    <lineage>
        <taxon>Eukaryota</taxon>
        <taxon>Fungi</taxon>
        <taxon>Dikarya</taxon>
        <taxon>Basidiomycota</taxon>
        <taxon>Agaricomycotina</taxon>
        <taxon>Agaricomycetes</taxon>
        <taxon>Agaricomycetidae</taxon>
        <taxon>Agaricales</taxon>
        <taxon>Agaricineae</taxon>
        <taxon>Strophariaceae</taxon>
        <taxon>Psilocybe</taxon>
    </lineage>
</organism>
<evidence type="ECO:0000313" key="3">
    <source>
        <dbReference type="Proteomes" id="UP000567179"/>
    </source>
</evidence>
<accession>A0A8H5BQ63</accession>
<dbReference type="OrthoDB" id="3205748at2759"/>
<keyword evidence="3" id="KW-1185">Reference proteome</keyword>
<feature type="compositionally biased region" description="Basic and acidic residues" evidence="1">
    <location>
        <begin position="288"/>
        <end position="297"/>
    </location>
</feature>
<name>A0A8H5BQ63_9AGAR</name>
<dbReference type="AlphaFoldDB" id="A0A8H5BQ63"/>
<comment type="caution">
    <text evidence="2">The sequence shown here is derived from an EMBL/GenBank/DDBJ whole genome shotgun (WGS) entry which is preliminary data.</text>
</comment>
<evidence type="ECO:0000313" key="2">
    <source>
        <dbReference type="EMBL" id="KAF5327186.1"/>
    </source>
</evidence>
<feature type="region of interest" description="Disordered" evidence="1">
    <location>
        <begin position="21"/>
        <end position="84"/>
    </location>
</feature>
<dbReference type="Proteomes" id="UP000567179">
    <property type="component" value="Unassembled WGS sequence"/>
</dbReference>
<dbReference type="EMBL" id="JAACJJ010000014">
    <property type="protein sequence ID" value="KAF5327186.1"/>
    <property type="molecule type" value="Genomic_DNA"/>
</dbReference>
<protein>
    <submittedName>
        <fullName evidence="2">Uncharacterized protein</fullName>
    </submittedName>
</protein>